<proteinExistence type="predicted"/>
<dbReference type="PANTHER" id="PTHR37029:SF1">
    <property type="entry name" value="SSR1768 PROTEIN"/>
    <property type="match status" value="1"/>
</dbReference>
<dbReference type="AlphaFoldDB" id="A0A1F4Q4V8"/>
<sequence length="68" mass="7751">MKKPSVHFDLDSDVLYIVTKKGPEEEFVEVAKGVNVELDKKKKVVGIEILNASRFLSPFIKKLHLKRA</sequence>
<evidence type="ECO:0000313" key="2">
    <source>
        <dbReference type="Proteomes" id="UP000178724"/>
    </source>
</evidence>
<reference evidence="1 2" key="1">
    <citation type="journal article" date="2016" name="Nat. Commun.">
        <title>Thousands of microbial genomes shed light on interconnected biogeochemical processes in an aquifer system.</title>
        <authorList>
            <person name="Anantharaman K."/>
            <person name="Brown C.T."/>
            <person name="Hug L.A."/>
            <person name="Sharon I."/>
            <person name="Castelle C.J."/>
            <person name="Probst A.J."/>
            <person name="Thomas B.C."/>
            <person name="Singh A."/>
            <person name="Wilkins M.J."/>
            <person name="Karaoz U."/>
            <person name="Brodie E.L."/>
            <person name="Williams K.H."/>
            <person name="Hubbard S.S."/>
            <person name="Banfield J.F."/>
        </authorList>
    </citation>
    <scope>NUCLEOTIDE SEQUENCE [LARGE SCALE GENOMIC DNA]</scope>
</reference>
<accession>A0A1F4Q4V8</accession>
<dbReference type="Proteomes" id="UP000178724">
    <property type="component" value="Unassembled WGS sequence"/>
</dbReference>
<name>A0A1F4Q4V8_UNCSA</name>
<dbReference type="EMBL" id="METM01000002">
    <property type="protein sequence ID" value="OGB90964.1"/>
    <property type="molecule type" value="Genomic_DNA"/>
</dbReference>
<organism evidence="1 2">
    <name type="scientific">candidate division WOR-1 bacterium RIFCSPHIGHO2_01_FULL_53_15</name>
    <dbReference type="NCBI Taxonomy" id="1802564"/>
    <lineage>
        <taxon>Bacteria</taxon>
        <taxon>Bacillati</taxon>
        <taxon>Saganbacteria</taxon>
    </lineage>
</organism>
<evidence type="ECO:0008006" key="3">
    <source>
        <dbReference type="Google" id="ProtNLM"/>
    </source>
</evidence>
<comment type="caution">
    <text evidence="1">The sequence shown here is derived from an EMBL/GenBank/DDBJ whole genome shotgun (WGS) entry which is preliminary data.</text>
</comment>
<gene>
    <name evidence="1" type="ORF">A2625_06695</name>
</gene>
<dbReference type="InterPro" id="IPR019270">
    <property type="entry name" value="DUF2283"/>
</dbReference>
<dbReference type="Pfam" id="PF10049">
    <property type="entry name" value="DUF2283"/>
    <property type="match status" value="1"/>
</dbReference>
<protein>
    <recommendedName>
        <fullName evidence="3">DUF2283 domain-containing protein</fullName>
    </recommendedName>
</protein>
<dbReference type="PANTHER" id="PTHR37029">
    <property type="entry name" value="SSR1768 PROTEIN"/>
    <property type="match status" value="1"/>
</dbReference>
<evidence type="ECO:0000313" key="1">
    <source>
        <dbReference type="EMBL" id="OGB90964.1"/>
    </source>
</evidence>